<reference evidence="1 2" key="1">
    <citation type="submission" date="2024-04" db="EMBL/GenBank/DDBJ databases">
        <title>Human intestinal bacterial collection.</title>
        <authorList>
            <person name="Pauvert C."/>
            <person name="Hitch T.C.A."/>
            <person name="Clavel T."/>
        </authorList>
    </citation>
    <scope>NUCLEOTIDE SEQUENCE [LARGE SCALE GENOMIC DNA]</scope>
    <source>
        <strain evidence="1 2">CLA-AA-H174</strain>
    </source>
</reference>
<proteinExistence type="predicted"/>
<keyword evidence="2" id="KW-1185">Reference proteome</keyword>
<name>A0ABV1G2I5_9BACT</name>
<sequence>MIQFYPKYKQFKAWVDAKDYENAVRSGLDYLRCCEVSKKLILDFVEEIE</sequence>
<evidence type="ECO:0000313" key="1">
    <source>
        <dbReference type="EMBL" id="MEQ2509617.1"/>
    </source>
</evidence>
<accession>A0ABV1G2I5</accession>
<evidence type="ECO:0008006" key="3">
    <source>
        <dbReference type="Google" id="ProtNLM"/>
    </source>
</evidence>
<evidence type="ECO:0000313" key="2">
    <source>
        <dbReference type="Proteomes" id="UP001465717"/>
    </source>
</evidence>
<organism evidence="1 2">
    <name type="scientific">Segatella sinensis</name>
    <dbReference type="NCBI Taxonomy" id="3085167"/>
    <lineage>
        <taxon>Bacteria</taxon>
        <taxon>Pseudomonadati</taxon>
        <taxon>Bacteroidota</taxon>
        <taxon>Bacteroidia</taxon>
        <taxon>Bacteroidales</taxon>
        <taxon>Prevotellaceae</taxon>
        <taxon>Segatella</taxon>
    </lineage>
</organism>
<dbReference type="EMBL" id="JBBNGE010000120">
    <property type="protein sequence ID" value="MEQ2509617.1"/>
    <property type="molecule type" value="Genomic_DNA"/>
</dbReference>
<gene>
    <name evidence="1" type="ORF">AAAT87_15360</name>
</gene>
<dbReference type="Proteomes" id="UP001465717">
    <property type="component" value="Unassembled WGS sequence"/>
</dbReference>
<protein>
    <recommendedName>
        <fullName evidence="3">HEPN domain-containing protein</fullName>
    </recommendedName>
</protein>
<dbReference type="RefSeq" id="WP_349226917.1">
    <property type="nucleotide sequence ID" value="NZ_JBBNFG020000084.1"/>
</dbReference>
<comment type="caution">
    <text evidence="1">The sequence shown here is derived from an EMBL/GenBank/DDBJ whole genome shotgun (WGS) entry which is preliminary data.</text>
</comment>